<dbReference type="SUPFAM" id="SSF82861">
    <property type="entry name" value="Mechanosensitive channel protein MscS (YggB), transmembrane region"/>
    <property type="match status" value="1"/>
</dbReference>
<feature type="domain" description="Mechanosensitive ion channel MscS C-terminal" evidence="10">
    <location>
        <begin position="499"/>
        <end position="564"/>
    </location>
</feature>
<dbReference type="SUPFAM" id="SSF50182">
    <property type="entry name" value="Sm-like ribonucleoproteins"/>
    <property type="match status" value="1"/>
</dbReference>
<evidence type="ECO:0000259" key="9">
    <source>
        <dbReference type="Pfam" id="PF00924"/>
    </source>
</evidence>
<gene>
    <name evidence="11" type="ORF">CP962_00050</name>
</gene>
<comment type="caution">
    <text evidence="11">The sequence shown here is derived from an EMBL/GenBank/DDBJ whole genome shotgun (WGS) entry which is preliminary data.</text>
</comment>
<dbReference type="InterPro" id="IPR011066">
    <property type="entry name" value="MscS_channel_C_sf"/>
</dbReference>
<dbReference type="EMBL" id="NXIG01000001">
    <property type="protein sequence ID" value="RXI32831.1"/>
    <property type="molecule type" value="Genomic_DNA"/>
</dbReference>
<sequence>MMRIVFLILFLISNIFAIAIDKNWYEGTNENLEKLYQEQIKKADSLKANVSQEEKEQLDYQLLLLKKLSNFIKQDNQFTLKEVTQIEDLDDYIKKIKEYLKTEIDFSNKKTEFEETNKKIEILDEQISKLTEKESFSTINSQLLYAYYILKNKENRQILDEYAKFQENFKKKLLTSLETLKISTKEDLTTKLTKLQNSYEQILKDEKRLLLALDKAQISENQSKITSLGNDITQLKNEKSKVIENIIYTKIEELLPSLKDKKSKYFDYSKSLQEFIQSNNEDYNSLIELLKYLSREHLGVTKTTFADTKESFLDILKYTWQEINNPIIPIGEGISILAITKFLLIFIIGFSIATFYRKKITNGTVHYLKNTTIATRTMLANLGYYFLVAITFVFGLKSVGIDLSSLTILVGALSVGIGFGLQNIVSNFISGIILIFEKSIQVGHIIEIGTGLRGKVTQINMRSSVITTFDNIDIIIPNSTLIQNNVINLTFSDDIRRLNVPFGVAYGSDIDEVIKTILDSLRNSDLIYLRNLPEKAAKVRMTAMSASSIDFELLVWISENPDENGVGSSNMSDFLIFIYKTLQENNIEIPFPQMDVHLKRS</sequence>
<proteinExistence type="inferred from homology"/>
<evidence type="ECO:0000256" key="3">
    <source>
        <dbReference type="ARBA" id="ARBA00022475"/>
    </source>
</evidence>
<keyword evidence="3" id="KW-1003">Cell membrane</keyword>
<keyword evidence="7" id="KW-0175">Coiled coil</keyword>
<dbReference type="InterPro" id="IPR049278">
    <property type="entry name" value="MS_channel_C"/>
</dbReference>
<evidence type="ECO:0000256" key="7">
    <source>
        <dbReference type="SAM" id="Coils"/>
    </source>
</evidence>
<dbReference type="InterPro" id="IPR011014">
    <property type="entry name" value="MscS_channel_TM-2"/>
</dbReference>
<protein>
    <recommendedName>
        <fullName evidence="13">Small conductance mechanosensitive channel protein</fullName>
    </recommendedName>
</protein>
<comment type="similarity">
    <text evidence="2">Belongs to the MscS (TC 1.A.23) family.</text>
</comment>
<dbReference type="Gene3D" id="2.30.30.60">
    <property type="match status" value="1"/>
</dbReference>
<feature type="domain" description="Mechanosensitive ion channel MscS" evidence="9">
    <location>
        <begin position="423"/>
        <end position="490"/>
    </location>
</feature>
<organism evidence="11 12">
    <name type="scientific">Arcobacter ellisii</name>
    <dbReference type="NCBI Taxonomy" id="913109"/>
    <lineage>
        <taxon>Bacteria</taxon>
        <taxon>Pseudomonadati</taxon>
        <taxon>Campylobacterota</taxon>
        <taxon>Epsilonproteobacteria</taxon>
        <taxon>Campylobacterales</taxon>
        <taxon>Arcobacteraceae</taxon>
        <taxon>Arcobacter</taxon>
    </lineage>
</organism>
<keyword evidence="6 8" id="KW-0472">Membrane</keyword>
<dbReference type="GO" id="GO:0008381">
    <property type="term" value="F:mechanosensitive monoatomic ion channel activity"/>
    <property type="evidence" value="ECO:0007669"/>
    <property type="project" value="UniProtKB-ARBA"/>
</dbReference>
<dbReference type="GO" id="GO:0005886">
    <property type="term" value="C:plasma membrane"/>
    <property type="evidence" value="ECO:0007669"/>
    <property type="project" value="UniProtKB-SubCell"/>
</dbReference>
<evidence type="ECO:0000256" key="5">
    <source>
        <dbReference type="ARBA" id="ARBA00022989"/>
    </source>
</evidence>
<evidence type="ECO:0008006" key="13">
    <source>
        <dbReference type="Google" id="ProtNLM"/>
    </source>
</evidence>
<evidence type="ECO:0000256" key="2">
    <source>
        <dbReference type="ARBA" id="ARBA00008017"/>
    </source>
</evidence>
<dbReference type="PANTHER" id="PTHR30347:SF1">
    <property type="entry name" value="MECHANOSENSITIVE CHANNEL MSCK"/>
    <property type="match status" value="1"/>
</dbReference>
<dbReference type="Pfam" id="PF00924">
    <property type="entry name" value="MS_channel_2nd"/>
    <property type="match status" value="1"/>
</dbReference>
<feature type="transmembrane region" description="Helical" evidence="8">
    <location>
        <begin position="377"/>
        <end position="396"/>
    </location>
</feature>
<evidence type="ECO:0000256" key="4">
    <source>
        <dbReference type="ARBA" id="ARBA00022692"/>
    </source>
</evidence>
<dbReference type="InterPro" id="IPR010920">
    <property type="entry name" value="LSM_dom_sf"/>
</dbReference>
<feature type="transmembrane region" description="Helical" evidence="8">
    <location>
        <begin position="334"/>
        <end position="356"/>
    </location>
</feature>
<keyword evidence="4 8" id="KW-0812">Transmembrane</keyword>
<dbReference type="AlphaFoldDB" id="A0AA94JTB3"/>
<keyword evidence="5 8" id="KW-1133">Transmembrane helix</keyword>
<dbReference type="Proteomes" id="UP000290588">
    <property type="component" value="Unassembled WGS sequence"/>
</dbReference>
<dbReference type="InterPro" id="IPR023408">
    <property type="entry name" value="MscS_beta-dom_sf"/>
</dbReference>
<dbReference type="Pfam" id="PF21082">
    <property type="entry name" value="MS_channel_3rd"/>
    <property type="match status" value="1"/>
</dbReference>
<evidence type="ECO:0000256" key="6">
    <source>
        <dbReference type="ARBA" id="ARBA00023136"/>
    </source>
</evidence>
<evidence type="ECO:0000256" key="1">
    <source>
        <dbReference type="ARBA" id="ARBA00004651"/>
    </source>
</evidence>
<dbReference type="Gene3D" id="1.10.287.1260">
    <property type="match status" value="1"/>
</dbReference>
<feature type="coiled-coil region" evidence="7">
    <location>
        <begin position="29"/>
        <end position="56"/>
    </location>
</feature>
<evidence type="ECO:0000256" key="8">
    <source>
        <dbReference type="SAM" id="Phobius"/>
    </source>
</evidence>
<accession>A0AA94JTB3</accession>
<dbReference type="InterPro" id="IPR006685">
    <property type="entry name" value="MscS_channel_2nd"/>
</dbReference>
<comment type="subcellular location">
    <subcellularLocation>
        <location evidence="1">Cell membrane</location>
        <topology evidence="1">Multi-pass membrane protein</topology>
    </subcellularLocation>
</comment>
<dbReference type="PANTHER" id="PTHR30347">
    <property type="entry name" value="POTASSIUM CHANNEL RELATED"/>
    <property type="match status" value="1"/>
</dbReference>
<dbReference type="InterPro" id="IPR052702">
    <property type="entry name" value="MscS-like_channel"/>
</dbReference>
<evidence type="ECO:0000259" key="10">
    <source>
        <dbReference type="Pfam" id="PF21082"/>
    </source>
</evidence>
<dbReference type="Gene3D" id="3.30.70.100">
    <property type="match status" value="1"/>
</dbReference>
<feature type="transmembrane region" description="Helical" evidence="8">
    <location>
        <begin position="408"/>
        <end position="436"/>
    </location>
</feature>
<reference evidence="11 12" key="1">
    <citation type="submission" date="2017-09" db="EMBL/GenBank/DDBJ databases">
        <title>Genomics of the genus Arcobacter.</title>
        <authorList>
            <person name="Perez-Cataluna A."/>
            <person name="Figueras M.J."/>
            <person name="Salas-Masso N."/>
        </authorList>
    </citation>
    <scope>NUCLEOTIDE SEQUENCE [LARGE SCALE GENOMIC DNA]</scope>
    <source>
        <strain evidence="11 12">CECT 7837</strain>
    </source>
</reference>
<evidence type="ECO:0000313" key="11">
    <source>
        <dbReference type="EMBL" id="RXI32831.1"/>
    </source>
</evidence>
<evidence type="ECO:0000313" key="12">
    <source>
        <dbReference type="Proteomes" id="UP000290588"/>
    </source>
</evidence>
<name>A0AA94JTB3_9BACT</name>
<dbReference type="SUPFAM" id="SSF82689">
    <property type="entry name" value="Mechanosensitive channel protein MscS (YggB), C-terminal domain"/>
    <property type="match status" value="1"/>
</dbReference>